<feature type="domain" description="ABC transmembrane type-1" evidence="8">
    <location>
        <begin position="77"/>
        <end position="286"/>
    </location>
</feature>
<evidence type="ECO:0000256" key="5">
    <source>
        <dbReference type="ARBA" id="ARBA00022989"/>
    </source>
</evidence>
<dbReference type="AlphaFoldDB" id="A0A3D9JNY3"/>
<dbReference type="CDD" id="cd06261">
    <property type="entry name" value="TM_PBP2"/>
    <property type="match status" value="1"/>
</dbReference>
<comment type="caution">
    <text evidence="9">The sequence shown here is derived from an EMBL/GenBank/DDBJ whole genome shotgun (WGS) entry which is preliminary data.</text>
</comment>
<sequence>MAANNRRENKKSVFDLLNYFYMLIILLLTVYPFYYCLVLAFNEGTDALRGGIYLWPRKFVLDNFSFILGNDLLLTAAKNSLLRTLFGTTLSVALNALVAYGLSKQFLAGRKFYLLLFAVTMYISGGLIPSYIIMGKLGLIDSFLIYILPGAFNFFYTLLLMAYYQAIPDSLVESAEMDGAGNYYIFYKIILPLSLPVIATVALFAGVEQWNNYLDTMIYTKSSSLETLQSIMRKLINEADIYNKMQEEMSKHGVTSSFQAAVSPFTIRVATMIVTTLPIMFLYPFLQRYFVKGIMIGAIKG</sequence>
<dbReference type="SUPFAM" id="SSF161098">
    <property type="entry name" value="MetI-like"/>
    <property type="match status" value="1"/>
</dbReference>
<dbReference type="RefSeq" id="WP_116062587.1">
    <property type="nucleotide sequence ID" value="NZ_QRDZ01000017.1"/>
</dbReference>
<comment type="subcellular location">
    <subcellularLocation>
        <location evidence="1 7">Cell membrane</location>
        <topology evidence="1 7">Multi-pass membrane protein</topology>
    </subcellularLocation>
</comment>
<dbReference type="GO" id="GO:0005886">
    <property type="term" value="C:plasma membrane"/>
    <property type="evidence" value="ECO:0007669"/>
    <property type="project" value="UniProtKB-SubCell"/>
</dbReference>
<proteinExistence type="inferred from homology"/>
<keyword evidence="6 7" id="KW-0472">Membrane</keyword>
<protein>
    <submittedName>
        <fullName evidence="9">Putative aldouronate transport system permease protein</fullName>
    </submittedName>
</protein>
<evidence type="ECO:0000256" key="6">
    <source>
        <dbReference type="ARBA" id="ARBA00023136"/>
    </source>
</evidence>
<dbReference type="PROSITE" id="PS50928">
    <property type="entry name" value="ABC_TM1"/>
    <property type="match status" value="1"/>
</dbReference>
<evidence type="ECO:0000259" key="8">
    <source>
        <dbReference type="PROSITE" id="PS50928"/>
    </source>
</evidence>
<evidence type="ECO:0000256" key="7">
    <source>
        <dbReference type="RuleBase" id="RU363032"/>
    </source>
</evidence>
<accession>A0A3D9JNY3</accession>
<keyword evidence="2 7" id="KW-0813">Transport</keyword>
<evidence type="ECO:0000256" key="2">
    <source>
        <dbReference type="ARBA" id="ARBA00022448"/>
    </source>
</evidence>
<keyword evidence="10" id="KW-1185">Reference proteome</keyword>
<dbReference type="PANTHER" id="PTHR43744:SF9">
    <property type="entry name" value="POLYGALACTURONAN_RHAMNOGALACTURONAN TRANSPORT SYSTEM PERMEASE PROTEIN YTCP"/>
    <property type="match status" value="1"/>
</dbReference>
<organism evidence="9 10">
    <name type="scientific">Cohnella phaseoli</name>
    <dbReference type="NCBI Taxonomy" id="456490"/>
    <lineage>
        <taxon>Bacteria</taxon>
        <taxon>Bacillati</taxon>
        <taxon>Bacillota</taxon>
        <taxon>Bacilli</taxon>
        <taxon>Bacillales</taxon>
        <taxon>Paenibacillaceae</taxon>
        <taxon>Cohnella</taxon>
    </lineage>
</organism>
<evidence type="ECO:0000256" key="3">
    <source>
        <dbReference type="ARBA" id="ARBA00022475"/>
    </source>
</evidence>
<dbReference type="InterPro" id="IPR035906">
    <property type="entry name" value="MetI-like_sf"/>
</dbReference>
<feature type="transmembrane region" description="Helical" evidence="7">
    <location>
        <begin position="185"/>
        <end position="207"/>
    </location>
</feature>
<dbReference type="Pfam" id="PF00528">
    <property type="entry name" value="BPD_transp_1"/>
    <property type="match status" value="1"/>
</dbReference>
<reference evidence="9 10" key="1">
    <citation type="submission" date="2018-07" db="EMBL/GenBank/DDBJ databases">
        <title>Genomic Encyclopedia of Type Strains, Phase III (KMG-III): the genomes of soil and plant-associated and newly described type strains.</title>
        <authorList>
            <person name="Whitman W."/>
        </authorList>
    </citation>
    <scope>NUCLEOTIDE SEQUENCE [LARGE SCALE GENOMIC DNA]</scope>
    <source>
        <strain evidence="9 10">CECT 7287</strain>
    </source>
</reference>
<evidence type="ECO:0000256" key="4">
    <source>
        <dbReference type="ARBA" id="ARBA00022692"/>
    </source>
</evidence>
<feature type="transmembrane region" description="Helical" evidence="7">
    <location>
        <begin position="20"/>
        <end position="41"/>
    </location>
</feature>
<evidence type="ECO:0000313" key="10">
    <source>
        <dbReference type="Proteomes" id="UP000256977"/>
    </source>
</evidence>
<dbReference type="GO" id="GO:0055085">
    <property type="term" value="P:transmembrane transport"/>
    <property type="evidence" value="ECO:0007669"/>
    <property type="project" value="InterPro"/>
</dbReference>
<name>A0A3D9JNY3_9BACL</name>
<dbReference type="Proteomes" id="UP000256977">
    <property type="component" value="Unassembled WGS sequence"/>
</dbReference>
<dbReference type="Gene3D" id="1.10.3720.10">
    <property type="entry name" value="MetI-like"/>
    <property type="match status" value="1"/>
</dbReference>
<feature type="transmembrane region" description="Helical" evidence="7">
    <location>
        <begin position="81"/>
        <end position="100"/>
    </location>
</feature>
<keyword evidence="4 7" id="KW-0812">Transmembrane</keyword>
<feature type="transmembrane region" description="Helical" evidence="7">
    <location>
        <begin position="112"/>
        <end position="132"/>
    </location>
</feature>
<comment type="similarity">
    <text evidence="7">Belongs to the binding-protein-dependent transport system permease family.</text>
</comment>
<keyword evidence="3" id="KW-1003">Cell membrane</keyword>
<keyword evidence="5 7" id="KW-1133">Transmembrane helix</keyword>
<evidence type="ECO:0000313" key="9">
    <source>
        <dbReference type="EMBL" id="RED75166.1"/>
    </source>
</evidence>
<evidence type="ECO:0000256" key="1">
    <source>
        <dbReference type="ARBA" id="ARBA00004651"/>
    </source>
</evidence>
<dbReference type="PANTHER" id="PTHR43744">
    <property type="entry name" value="ABC TRANSPORTER PERMEASE PROTEIN MG189-RELATED-RELATED"/>
    <property type="match status" value="1"/>
</dbReference>
<gene>
    <name evidence="9" type="ORF">DFP98_117138</name>
</gene>
<dbReference type="EMBL" id="QRDZ01000017">
    <property type="protein sequence ID" value="RED75166.1"/>
    <property type="molecule type" value="Genomic_DNA"/>
</dbReference>
<dbReference type="InterPro" id="IPR000515">
    <property type="entry name" value="MetI-like"/>
</dbReference>
<feature type="transmembrane region" description="Helical" evidence="7">
    <location>
        <begin position="265"/>
        <end position="286"/>
    </location>
</feature>
<feature type="transmembrane region" description="Helical" evidence="7">
    <location>
        <begin position="144"/>
        <end position="164"/>
    </location>
</feature>